<dbReference type="Proteomes" id="UP001500902">
    <property type="component" value="Unassembled WGS sequence"/>
</dbReference>
<feature type="transmembrane region" description="Helical" evidence="1">
    <location>
        <begin position="321"/>
        <end position="341"/>
    </location>
</feature>
<keyword evidence="4" id="KW-1185">Reference proteome</keyword>
<organism evidence="3 4">
    <name type="scientific">Nonomuraea antimicrobica</name>
    <dbReference type="NCBI Taxonomy" id="561173"/>
    <lineage>
        <taxon>Bacteria</taxon>
        <taxon>Bacillati</taxon>
        <taxon>Actinomycetota</taxon>
        <taxon>Actinomycetes</taxon>
        <taxon>Streptosporangiales</taxon>
        <taxon>Streptosporangiaceae</taxon>
        <taxon>Nonomuraea</taxon>
    </lineage>
</organism>
<feature type="transmembrane region" description="Helical" evidence="1">
    <location>
        <begin position="181"/>
        <end position="201"/>
    </location>
</feature>
<evidence type="ECO:0000313" key="3">
    <source>
        <dbReference type="EMBL" id="GAA3689915.1"/>
    </source>
</evidence>
<gene>
    <name evidence="3" type="ORF">GCM10022224_064170</name>
</gene>
<feature type="transmembrane region" description="Helical" evidence="1">
    <location>
        <begin position="90"/>
        <end position="119"/>
    </location>
</feature>
<feature type="transmembrane region" description="Helical" evidence="1">
    <location>
        <begin position="131"/>
        <end position="150"/>
    </location>
</feature>
<keyword evidence="1" id="KW-0472">Membrane</keyword>
<sequence>MLAPDLARGVMLALIAVANSAVYLYGRPYGIRQHVIEHDLPDRVAGALTMSLVDARAYPMFAALFGYGMVQIWNRRREDAEGRRVLRRRSLWLLAFGAVHGVLLFSGDVLGLYGLLGLLLVRLLRVRDRTLLILAAAWLVPVALSAALAYSTPHGATERTFFWSYAVADPATAMALRAVEWVMTPFGMMGVVTAAVVGLWAGRRDLMAVPDGVMRRAAVWGPLIGVAGGLPVGLVAGEFVEVGGQATVMVLNAVHVVSGIAGGLGYAALMALLARRIGARRGPVVTALSACGQRSMTCYLLQSVVFVAVLTPYVGGLGGTLGSAATVALALGAWAGTVLLAELMRRAGVRGPAETLLRRLAYRRG</sequence>
<keyword evidence="1" id="KW-0812">Transmembrane</keyword>
<keyword evidence="1" id="KW-1133">Transmembrane helix</keyword>
<evidence type="ECO:0000259" key="2">
    <source>
        <dbReference type="Pfam" id="PF04235"/>
    </source>
</evidence>
<proteinExistence type="predicted"/>
<comment type="caution">
    <text evidence="3">The sequence shown here is derived from an EMBL/GenBank/DDBJ whole genome shotgun (WGS) entry which is preliminary data.</text>
</comment>
<feature type="domain" description="DUF418" evidence="2">
    <location>
        <begin position="214"/>
        <end position="363"/>
    </location>
</feature>
<name>A0ABP7CJT2_9ACTN</name>
<feature type="transmembrane region" description="Helical" evidence="1">
    <location>
        <begin position="296"/>
        <end position="315"/>
    </location>
</feature>
<dbReference type="PANTHER" id="PTHR30590:SF2">
    <property type="entry name" value="INNER MEMBRANE PROTEIN"/>
    <property type="match status" value="1"/>
</dbReference>
<feature type="transmembrane region" description="Helical" evidence="1">
    <location>
        <begin position="6"/>
        <end position="26"/>
    </location>
</feature>
<dbReference type="InterPro" id="IPR052529">
    <property type="entry name" value="Bact_Transport_Assoc"/>
</dbReference>
<protein>
    <submittedName>
        <fullName evidence="3">DUF418 domain-containing protein</fullName>
    </submittedName>
</protein>
<feature type="transmembrane region" description="Helical" evidence="1">
    <location>
        <begin position="213"/>
        <end position="236"/>
    </location>
</feature>
<dbReference type="InterPro" id="IPR007349">
    <property type="entry name" value="DUF418"/>
</dbReference>
<reference evidence="4" key="1">
    <citation type="journal article" date="2019" name="Int. J. Syst. Evol. Microbiol.">
        <title>The Global Catalogue of Microorganisms (GCM) 10K type strain sequencing project: providing services to taxonomists for standard genome sequencing and annotation.</title>
        <authorList>
            <consortium name="The Broad Institute Genomics Platform"/>
            <consortium name="The Broad Institute Genome Sequencing Center for Infectious Disease"/>
            <person name="Wu L."/>
            <person name="Ma J."/>
        </authorList>
    </citation>
    <scope>NUCLEOTIDE SEQUENCE [LARGE SCALE GENOMIC DNA]</scope>
    <source>
        <strain evidence="4">JCM 16904</strain>
    </source>
</reference>
<evidence type="ECO:0000313" key="4">
    <source>
        <dbReference type="Proteomes" id="UP001500902"/>
    </source>
</evidence>
<accession>A0ABP7CJT2</accession>
<evidence type="ECO:0000256" key="1">
    <source>
        <dbReference type="SAM" id="Phobius"/>
    </source>
</evidence>
<dbReference type="Pfam" id="PF04235">
    <property type="entry name" value="DUF418"/>
    <property type="match status" value="1"/>
</dbReference>
<feature type="transmembrane region" description="Helical" evidence="1">
    <location>
        <begin position="256"/>
        <end position="275"/>
    </location>
</feature>
<dbReference type="EMBL" id="BAAAZP010000114">
    <property type="protein sequence ID" value="GAA3689915.1"/>
    <property type="molecule type" value="Genomic_DNA"/>
</dbReference>
<dbReference type="PANTHER" id="PTHR30590">
    <property type="entry name" value="INNER MEMBRANE PROTEIN"/>
    <property type="match status" value="1"/>
</dbReference>